<keyword evidence="4 6" id="KW-0378">Hydrolase</keyword>
<evidence type="ECO:0000256" key="4">
    <source>
        <dbReference type="ARBA" id="ARBA00022801"/>
    </source>
</evidence>
<dbReference type="GO" id="GO:0004571">
    <property type="term" value="F:mannosyl-oligosaccharide 1,2-alpha-mannosidase activity"/>
    <property type="evidence" value="ECO:0007669"/>
    <property type="project" value="InterPro"/>
</dbReference>
<evidence type="ECO:0000256" key="5">
    <source>
        <dbReference type="ARBA" id="ARBA00023157"/>
    </source>
</evidence>
<accession>A0A813BNI8</accession>
<comment type="pathway">
    <text evidence="2">Protein modification; protein glycosylation.</text>
</comment>
<organism evidence="7 8">
    <name type="scientific">Symbiodinium necroappetens</name>
    <dbReference type="NCBI Taxonomy" id="1628268"/>
    <lineage>
        <taxon>Eukaryota</taxon>
        <taxon>Sar</taxon>
        <taxon>Alveolata</taxon>
        <taxon>Dinophyceae</taxon>
        <taxon>Suessiales</taxon>
        <taxon>Symbiodiniaceae</taxon>
        <taxon>Symbiodinium</taxon>
    </lineage>
</organism>
<dbReference type="InterPro" id="IPR036026">
    <property type="entry name" value="Seven-hairpin_glycosidases"/>
</dbReference>
<comment type="caution">
    <text evidence="7">The sequence shown here is derived from an EMBL/GenBank/DDBJ whole genome shotgun (WGS) entry which is preliminary data.</text>
</comment>
<evidence type="ECO:0000313" key="7">
    <source>
        <dbReference type="EMBL" id="CAE7917411.1"/>
    </source>
</evidence>
<keyword evidence="8" id="KW-1185">Reference proteome</keyword>
<sequence length="614" mass="67152">MPESFFPTSSESMKTIAANKFSGCATSSRGWAFFMHEWATSNRQLRLSWTDHASGCNEIYSGVALVPYDTWVLVGFSLSKAKNRASIVMNDQLVVDTQRGIGNYVRQGRMMQIQQASLADRVLSDSKKLLLGAHVLARPEEIAQAHGFIGFMGDVRIFRASPDGSTLAGGSKRISGKWRVISPHKYWDEPVRNPGILEGLGGQSRDAVHLERLQDSGLGWELQVLEIAPRQMDKAWGHDEVMPASGRIKAPSVCGHGFLICAGVMGGVLRNRGARAITMLDGLSTLWIMGLDEEFNDAVAYLERANLPTADKHGQHSLFEINIRAFAGLLSAYSLSGKQVFLDTAKRLGEKLLKAFDTPSGMPLSTIDIGTGEAGSHSWNQNAVLAEITTLQVEFRFITQVTGDRRWQGAADKAMDVVLKAAGNRGLLACEGFSSSRATSRLLFRATLRGRFGSTPWFMVLWSQLPRISKPALSAAAKEISENVWHIAGAVLTAILKICSLIAVGMHLERKKLLNGEKRKCLSALAMDVCLPCLLFTDVLPEADFSLLLEGWQLLLWPFAYASVTCPHLQCEEFMLALCSGCFAAWPSASLRNTWGLQQLLGLTYGTIGLLLGS</sequence>
<dbReference type="PRINTS" id="PR00747">
    <property type="entry name" value="GLYHDRLASE47"/>
</dbReference>
<evidence type="ECO:0000313" key="8">
    <source>
        <dbReference type="Proteomes" id="UP000601435"/>
    </source>
</evidence>
<protein>
    <recommendedName>
        <fullName evidence="6">alpha-1,2-Mannosidase</fullName>
        <ecNumber evidence="6">3.2.1.-</ecNumber>
    </recommendedName>
</protein>
<comment type="similarity">
    <text evidence="3 6">Belongs to the glycosyl hydrolase 47 family.</text>
</comment>
<dbReference type="SUPFAM" id="SSF48225">
    <property type="entry name" value="Seven-hairpin glycosidases"/>
    <property type="match status" value="1"/>
</dbReference>
<dbReference type="Gene3D" id="1.50.10.10">
    <property type="match status" value="1"/>
</dbReference>
<reference evidence="7" key="1">
    <citation type="submission" date="2021-02" db="EMBL/GenBank/DDBJ databases">
        <authorList>
            <person name="Dougan E. K."/>
            <person name="Rhodes N."/>
            <person name="Thang M."/>
            <person name="Chan C."/>
        </authorList>
    </citation>
    <scope>NUCLEOTIDE SEQUENCE</scope>
</reference>
<dbReference type="GO" id="GO:0005509">
    <property type="term" value="F:calcium ion binding"/>
    <property type="evidence" value="ECO:0007669"/>
    <property type="project" value="InterPro"/>
</dbReference>
<dbReference type="Proteomes" id="UP000601435">
    <property type="component" value="Unassembled WGS sequence"/>
</dbReference>
<evidence type="ECO:0000256" key="3">
    <source>
        <dbReference type="ARBA" id="ARBA00007658"/>
    </source>
</evidence>
<dbReference type="EC" id="3.2.1.-" evidence="6"/>
<dbReference type="InterPro" id="IPR001382">
    <property type="entry name" value="Glyco_hydro_47"/>
</dbReference>
<proteinExistence type="inferred from homology"/>
<dbReference type="Pfam" id="PF01532">
    <property type="entry name" value="Glyco_hydro_47"/>
    <property type="match status" value="1"/>
</dbReference>
<gene>
    <name evidence="7" type="primary">MAN1B1</name>
    <name evidence="7" type="ORF">SNEC2469_LOCUS31458</name>
</gene>
<evidence type="ECO:0000256" key="2">
    <source>
        <dbReference type="ARBA" id="ARBA00004922"/>
    </source>
</evidence>
<dbReference type="InterPro" id="IPR012341">
    <property type="entry name" value="6hp_glycosidase-like_sf"/>
</dbReference>
<dbReference type="OrthoDB" id="422624at2759"/>
<dbReference type="GO" id="GO:0005783">
    <property type="term" value="C:endoplasmic reticulum"/>
    <property type="evidence" value="ECO:0007669"/>
    <property type="project" value="TreeGrafter"/>
</dbReference>
<dbReference type="InterPro" id="IPR050749">
    <property type="entry name" value="Glycosyl_Hydrolase_47"/>
</dbReference>
<dbReference type="GO" id="GO:0005975">
    <property type="term" value="P:carbohydrate metabolic process"/>
    <property type="evidence" value="ECO:0007669"/>
    <property type="project" value="InterPro"/>
</dbReference>
<evidence type="ECO:0000256" key="1">
    <source>
        <dbReference type="ARBA" id="ARBA00001913"/>
    </source>
</evidence>
<dbReference type="PANTHER" id="PTHR11742">
    <property type="entry name" value="MANNOSYL-OLIGOSACCHARIDE ALPHA-1,2-MANNOSIDASE-RELATED"/>
    <property type="match status" value="1"/>
</dbReference>
<dbReference type="AlphaFoldDB" id="A0A813BNI8"/>
<evidence type="ECO:0000256" key="6">
    <source>
        <dbReference type="RuleBase" id="RU361193"/>
    </source>
</evidence>
<keyword evidence="5" id="KW-1015">Disulfide bond</keyword>
<comment type="cofactor">
    <cofactor evidence="1">
        <name>Ca(2+)</name>
        <dbReference type="ChEBI" id="CHEBI:29108"/>
    </cofactor>
</comment>
<dbReference type="GO" id="GO:0016020">
    <property type="term" value="C:membrane"/>
    <property type="evidence" value="ECO:0007669"/>
    <property type="project" value="InterPro"/>
</dbReference>
<dbReference type="EMBL" id="CAJNJA010076286">
    <property type="protein sequence ID" value="CAE7917411.1"/>
    <property type="molecule type" value="Genomic_DNA"/>
</dbReference>
<name>A0A813BNI8_9DINO</name>
<keyword evidence="6" id="KW-0326">Glycosidase</keyword>